<evidence type="ECO:0000256" key="1">
    <source>
        <dbReference type="SAM" id="Phobius"/>
    </source>
</evidence>
<gene>
    <name evidence="2" type="ORF">RAG0_05460</name>
</gene>
<evidence type="ECO:0000313" key="3">
    <source>
        <dbReference type="Proteomes" id="UP000178912"/>
    </source>
</evidence>
<feature type="transmembrane region" description="Helical" evidence="1">
    <location>
        <begin position="25"/>
        <end position="51"/>
    </location>
</feature>
<name>A0A1E1KD42_9HELO</name>
<dbReference type="Proteomes" id="UP000178912">
    <property type="component" value="Unassembled WGS sequence"/>
</dbReference>
<dbReference type="EMBL" id="FJUX01000025">
    <property type="protein sequence ID" value="CZS95977.1"/>
    <property type="molecule type" value="Genomic_DNA"/>
</dbReference>
<evidence type="ECO:0000313" key="2">
    <source>
        <dbReference type="EMBL" id="CZS95977.1"/>
    </source>
</evidence>
<protein>
    <submittedName>
        <fullName evidence="2">Uncharacterized protein</fullName>
    </submittedName>
</protein>
<accession>A0A1E1KD42</accession>
<dbReference type="OrthoDB" id="3538299at2759"/>
<keyword evidence="3" id="KW-1185">Reference proteome</keyword>
<reference evidence="3" key="1">
    <citation type="submission" date="2016-03" db="EMBL/GenBank/DDBJ databases">
        <authorList>
            <person name="Guldener U."/>
        </authorList>
    </citation>
    <scope>NUCLEOTIDE SEQUENCE [LARGE SCALE GENOMIC DNA]</scope>
    <source>
        <strain evidence="3">04CH-RAC-A.6.1</strain>
    </source>
</reference>
<sequence length="185" mass="21425">MCLFRLLNNQGNLRPLSLHQADPSMYWVAVLVNILVLLTWLFILSYSFVLIPKRFMWLIGLGERRRILDQLAQTEPHKRNEKMMDMCFPWIGGGIYGTDDFMLYLDTKFRMMEDAGMFGDNGAVRHELSWGHLENDSFVERILEVARTRHRYGKSIIAEEFRDLLGRSPGLSVALSGLFGSFAKF</sequence>
<keyword evidence="1" id="KW-0812">Transmembrane</keyword>
<dbReference type="AlphaFoldDB" id="A0A1E1KD42"/>
<proteinExistence type="predicted"/>
<keyword evidence="1" id="KW-1133">Transmembrane helix</keyword>
<organism evidence="2 3">
    <name type="scientific">Rhynchosporium agropyri</name>
    <dbReference type="NCBI Taxonomy" id="914238"/>
    <lineage>
        <taxon>Eukaryota</taxon>
        <taxon>Fungi</taxon>
        <taxon>Dikarya</taxon>
        <taxon>Ascomycota</taxon>
        <taxon>Pezizomycotina</taxon>
        <taxon>Leotiomycetes</taxon>
        <taxon>Helotiales</taxon>
        <taxon>Ploettnerulaceae</taxon>
        <taxon>Rhynchosporium</taxon>
    </lineage>
</organism>
<keyword evidence="1" id="KW-0472">Membrane</keyword>